<proteinExistence type="predicted"/>
<feature type="domain" description="ABC transporter" evidence="3">
    <location>
        <begin position="3"/>
        <end position="228"/>
    </location>
</feature>
<reference evidence="4 5" key="1">
    <citation type="submission" date="2016-01" db="EMBL/GenBank/DDBJ databases">
        <title>Highly variable Streptococcus oralis are common among viridans streptococci isolated from primates.</title>
        <authorList>
            <person name="Denapaite D."/>
            <person name="Rieger M."/>
            <person name="Koendgen S."/>
            <person name="Brueckner R."/>
            <person name="Ochigava I."/>
            <person name="Kappeler P."/>
            <person name="Maetz-Rensing K."/>
            <person name="Leendertz F."/>
            <person name="Hakenbeck R."/>
        </authorList>
    </citation>
    <scope>NUCLEOTIDE SEQUENCE [LARGE SCALE GENOMIC DNA]</scope>
    <source>
        <strain evidence="4 5">DD08</strain>
    </source>
</reference>
<dbReference type="SUPFAM" id="SSF52540">
    <property type="entry name" value="P-loop containing nucleoside triphosphate hydrolases"/>
    <property type="match status" value="1"/>
</dbReference>
<organism evidence="4 5">
    <name type="scientific">Streptococcus cristatus</name>
    <dbReference type="NCBI Taxonomy" id="45634"/>
    <lineage>
        <taxon>Bacteria</taxon>
        <taxon>Bacillati</taxon>
        <taxon>Bacillota</taxon>
        <taxon>Bacilli</taxon>
        <taxon>Lactobacillales</taxon>
        <taxon>Streptococcaceae</taxon>
        <taxon>Streptococcus</taxon>
    </lineage>
</organism>
<keyword evidence="2 4" id="KW-0067">ATP-binding</keyword>
<dbReference type="InterPro" id="IPR027417">
    <property type="entry name" value="P-loop_NTPase"/>
</dbReference>
<dbReference type="Proteomes" id="UP000070377">
    <property type="component" value="Unassembled WGS sequence"/>
</dbReference>
<dbReference type="STRING" id="45634.SCRDD08_01526"/>
<keyword evidence="1" id="KW-0547">Nucleotide-binding</keyword>
<comment type="caution">
    <text evidence="4">The sequence shown here is derived from an EMBL/GenBank/DDBJ whole genome shotgun (WGS) entry which is preliminary data.</text>
</comment>
<dbReference type="PROSITE" id="PS50893">
    <property type="entry name" value="ABC_TRANSPORTER_2"/>
    <property type="match status" value="1"/>
</dbReference>
<dbReference type="PATRIC" id="fig|45634.12.peg.1601"/>
<evidence type="ECO:0000313" key="5">
    <source>
        <dbReference type="Proteomes" id="UP000070377"/>
    </source>
</evidence>
<dbReference type="InterPro" id="IPR003439">
    <property type="entry name" value="ABC_transporter-like_ATP-bd"/>
</dbReference>
<dbReference type="GO" id="GO:0016887">
    <property type="term" value="F:ATP hydrolysis activity"/>
    <property type="evidence" value="ECO:0007669"/>
    <property type="project" value="InterPro"/>
</dbReference>
<dbReference type="Gene3D" id="3.40.50.300">
    <property type="entry name" value="P-loop containing nucleotide triphosphate hydrolases"/>
    <property type="match status" value="1"/>
</dbReference>
<dbReference type="RefSeq" id="WP_061423089.1">
    <property type="nucleotide sequence ID" value="NZ_KQ969062.1"/>
</dbReference>
<dbReference type="InterPro" id="IPR003593">
    <property type="entry name" value="AAA+_ATPase"/>
</dbReference>
<dbReference type="Pfam" id="PF00005">
    <property type="entry name" value="ABC_tran"/>
    <property type="match status" value="1"/>
</dbReference>
<evidence type="ECO:0000256" key="1">
    <source>
        <dbReference type="ARBA" id="ARBA00022741"/>
    </source>
</evidence>
<name>A0A139MZB1_STRCR</name>
<dbReference type="EMBL" id="LQRD01000060">
    <property type="protein sequence ID" value="KXT69098.1"/>
    <property type="molecule type" value="Genomic_DNA"/>
</dbReference>
<dbReference type="AlphaFoldDB" id="A0A139MZB1"/>
<dbReference type="PANTHER" id="PTHR43158">
    <property type="entry name" value="SKFA PEPTIDE EXPORT ATP-BINDING PROTEIN SKFE"/>
    <property type="match status" value="1"/>
</dbReference>
<evidence type="ECO:0000259" key="3">
    <source>
        <dbReference type="PROSITE" id="PS50893"/>
    </source>
</evidence>
<dbReference type="PANTHER" id="PTHR43158:SF5">
    <property type="entry name" value="ABC TRANSPORTER, ATP-BINDING PROTEIN"/>
    <property type="match status" value="1"/>
</dbReference>
<accession>A0A139MZB1</accession>
<evidence type="ECO:0000313" key="4">
    <source>
        <dbReference type="EMBL" id="KXT69098.1"/>
    </source>
</evidence>
<sequence length="285" mass="32537">MTLVLNRIRKQYGNQMILHDISLTFKPETIYGLLGRNGAGKSTLLKIISHRINKDSGELLLNQAPLWENQDNMSRIYLMNDDNWFNNNMKMYEIFHFVDDVTGDFDWEFAQNLTRAFALDPNKRFKSLSTGYKTIAKIIIAFCVPADYVFLDEPALGLDANHRQLFNKKLLEAYDRRPRSFIISTHIIEEIAFLLQEVIIIQDGVIMEEADIESLLSIGHTISGQANLVDEYTAGCSIIAQENLGPFKQVVVLGDIPNDIPDEITIGPLGLQEYFVHITRKENEI</sequence>
<dbReference type="SMART" id="SM00382">
    <property type="entry name" value="AAA"/>
    <property type="match status" value="1"/>
</dbReference>
<gene>
    <name evidence="4" type="ORF">SCRDD08_01526</name>
</gene>
<protein>
    <submittedName>
        <fullName evidence="4">ABC transporter, ATP-binding protein</fullName>
    </submittedName>
</protein>
<dbReference type="GO" id="GO:0005524">
    <property type="term" value="F:ATP binding"/>
    <property type="evidence" value="ECO:0007669"/>
    <property type="project" value="UniProtKB-KW"/>
</dbReference>
<evidence type="ECO:0000256" key="2">
    <source>
        <dbReference type="ARBA" id="ARBA00022840"/>
    </source>
</evidence>